<dbReference type="AlphaFoldDB" id="A0A366XV35"/>
<reference evidence="12 13" key="1">
    <citation type="submission" date="2018-07" db="EMBL/GenBank/DDBJ databases">
        <title>Lottiidibacillus patelloidae gen. nov., sp. nov., isolated from the intestinal tract of a marine limpet and the reclassification of B. taeanensis BH030017T, B. algicola KMM 3737T and B. hwajinpoensis SW-72T as genus Lottiidibacillus.</title>
        <authorList>
            <person name="Liu R."/>
            <person name="Huang Z."/>
        </authorList>
    </citation>
    <scope>NUCLEOTIDE SEQUENCE [LARGE SCALE GENOMIC DNA]</scope>
    <source>
        <strain evidence="12 13">BH030017</strain>
    </source>
</reference>
<name>A0A366XV35_9BACI</name>
<dbReference type="EC" id="1.17.99.9" evidence="11"/>
<dbReference type="PANTHER" id="PTHR35457">
    <property type="entry name" value="HEME A SYNTHASE"/>
    <property type="match status" value="1"/>
</dbReference>
<feature type="binding site" description="axial binding residue" evidence="11">
    <location>
        <position position="217"/>
    </location>
    <ligand>
        <name>heme</name>
        <dbReference type="ChEBI" id="CHEBI:30413"/>
    </ligand>
    <ligandPart>
        <name>Fe</name>
        <dbReference type="ChEBI" id="CHEBI:18248"/>
    </ligandPart>
</feature>
<dbReference type="PANTHER" id="PTHR35457:SF1">
    <property type="entry name" value="HEME A SYNTHASE"/>
    <property type="match status" value="1"/>
</dbReference>
<dbReference type="InterPro" id="IPR023755">
    <property type="entry name" value="HemeA_Synthase_type1"/>
</dbReference>
<comment type="function">
    <text evidence="11">Catalyzes the conversion of heme O to heme A by two successive hydroxylations of the methyl group at C8. The first hydroxylation forms heme I, the second hydroxylation results in an unstable dihydroxymethyl group, which spontaneously dehydrates, resulting in the formyl group of heme A.</text>
</comment>
<feature type="transmembrane region" description="Helical" evidence="11">
    <location>
        <begin position="95"/>
        <end position="117"/>
    </location>
</feature>
<evidence type="ECO:0000256" key="9">
    <source>
        <dbReference type="ARBA" id="ARBA00023136"/>
    </source>
</evidence>
<evidence type="ECO:0000256" key="2">
    <source>
        <dbReference type="ARBA" id="ARBA00022475"/>
    </source>
</evidence>
<feature type="transmembrane region" description="Helical" evidence="11">
    <location>
        <begin position="273"/>
        <end position="297"/>
    </location>
</feature>
<keyword evidence="6 11" id="KW-0560">Oxidoreductase</keyword>
<comment type="similarity">
    <text evidence="11">Belongs to the COX15/CtaA family. Type 1 subfamily.</text>
</comment>
<organism evidence="12 13">
    <name type="scientific">Bacillus taeanensis</name>
    <dbReference type="NCBI Taxonomy" id="273032"/>
    <lineage>
        <taxon>Bacteria</taxon>
        <taxon>Bacillati</taxon>
        <taxon>Bacillota</taxon>
        <taxon>Bacilli</taxon>
        <taxon>Bacillales</taxon>
        <taxon>Bacillaceae</taxon>
        <taxon>Bacillus</taxon>
    </lineage>
</organism>
<evidence type="ECO:0000256" key="5">
    <source>
        <dbReference type="ARBA" id="ARBA00022989"/>
    </source>
</evidence>
<keyword evidence="4 11" id="KW-0479">Metal-binding</keyword>
<keyword evidence="10" id="KW-1015">Disulfide bond</keyword>
<dbReference type="Proteomes" id="UP000253314">
    <property type="component" value="Unassembled WGS sequence"/>
</dbReference>
<feature type="transmembrane region" description="Helical" evidence="11">
    <location>
        <begin position="245"/>
        <end position="267"/>
    </location>
</feature>
<keyword evidence="9 11" id="KW-0472">Membrane</keyword>
<dbReference type="OrthoDB" id="9816428at2"/>
<dbReference type="GO" id="GO:0006784">
    <property type="term" value="P:heme A biosynthetic process"/>
    <property type="evidence" value="ECO:0007669"/>
    <property type="project" value="UniProtKB-UniRule"/>
</dbReference>
<dbReference type="GO" id="GO:0046872">
    <property type="term" value="F:metal ion binding"/>
    <property type="evidence" value="ECO:0007669"/>
    <property type="project" value="UniProtKB-KW"/>
</dbReference>
<dbReference type="GO" id="GO:0005886">
    <property type="term" value="C:plasma membrane"/>
    <property type="evidence" value="ECO:0007669"/>
    <property type="project" value="UniProtKB-SubCell"/>
</dbReference>
<evidence type="ECO:0000256" key="7">
    <source>
        <dbReference type="ARBA" id="ARBA00023004"/>
    </source>
</evidence>
<feature type="transmembrane region" description="Helical" evidence="11">
    <location>
        <begin position="62"/>
        <end position="83"/>
    </location>
</feature>
<sequence>MLIVNKLLKIYAVLTTLGMFLIVLMGAIVTKTDSGEGCGNSWPLCYGEILPSQPKLETMIEYSHRVVSALLGLMVIILAIWTWRKLKSVRETKLLAFLSVFLIVFQGLLGAAAVIWGQSSFVLALHFGISLLSLASVFLLTLLIFEKERYGRAFTPAIPKQWRKQIYALSVYIYIVVYTGALVRHTKSSLACSAWPICNNNEWIPSLTSHAGIQFIHRIAAGLIFIWLLWLFIKSLRANLHRVIALSFKWSLAFVAFQVISGAAAVLSRLNLFIALAHGFFIACLFCILSYLLMLAVRSGSLEK</sequence>
<keyword evidence="5 11" id="KW-1133">Transmembrane helix</keyword>
<dbReference type="HAMAP" id="MF_01664">
    <property type="entry name" value="HemeA_synth_type1"/>
    <property type="match status" value="1"/>
</dbReference>
<keyword evidence="8 11" id="KW-0350">Heme biosynthesis</keyword>
<feature type="transmembrane region" description="Helical" evidence="11">
    <location>
        <begin position="123"/>
        <end position="145"/>
    </location>
</feature>
<evidence type="ECO:0000256" key="10">
    <source>
        <dbReference type="ARBA" id="ARBA00023157"/>
    </source>
</evidence>
<gene>
    <name evidence="11" type="primary">ctaA</name>
    <name evidence="12" type="ORF">DS031_06670</name>
</gene>
<comment type="cofactor">
    <cofactor evidence="11">
        <name>heme b</name>
        <dbReference type="ChEBI" id="CHEBI:60344"/>
    </cofactor>
</comment>
<accession>A0A366XV35</accession>
<evidence type="ECO:0000313" key="13">
    <source>
        <dbReference type="Proteomes" id="UP000253314"/>
    </source>
</evidence>
<comment type="catalytic activity">
    <reaction evidence="11">
        <text>Fe(II)-heme o + 2 A + H2O = Fe(II)-heme a + 2 AH2</text>
        <dbReference type="Rhea" id="RHEA:63388"/>
        <dbReference type="ChEBI" id="CHEBI:13193"/>
        <dbReference type="ChEBI" id="CHEBI:15377"/>
        <dbReference type="ChEBI" id="CHEBI:17499"/>
        <dbReference type="ChEBI" id="CHEBI:60530"/>
        <dbReference type="ChEBI" id="CHEBI:61715"/>
        <dbReference type="EC" id="1.17.99.9"/>
    </reaction>
</comment>
<dbReference type="UniPathway" id="UPA00269">
    <property type="reaction ID" value="UER00713"/>
</dbReference>
<comment type="subcellular location">
    <subcellularLocation>
        <location evidence="11">Cell membrane</location>
        <topology evidence="11">Multi-pass membrane protein</topology>
    </subcellularLocation>
    <subcellularLocation>
        <location evidence="1">Membrane</location>
        <topology evidence="1">Multi-pass membrane protein</topology>
    </subcellularLocation>
</comment>
<evidence type="ECO:0000256" key="4">
    <source>
        <dbReference type="ARBA" id="ARBA00022723"/>
    </source>
</evidence>
<evidence type="ECO:0000256" key="11">
    <source>
        <dbReference type="HAMAP-Rule" id="MF_01664"/>
    </source>
</evidence>
<evidence type="ECO:0000256" key="1">
    <source>
        <dbReference type="ARBA" id="ARBA00004141"/>
    </source>
</evidence>
<feature type="transmembrane region" description="Helical" evidence="11">
    <location>
        <begin position="166"/>
        <end position="183"/>
    </location>
</feature>
<keyword evidence="13" id="KW-1185">Reference proteome</keyword>
<evidence type="ECO:0000256" key="3">
    <source>
        <dbReference type="ARBA" id="ARBA00022692"/>
    </source>
</evidence>
<keyword evidence="2 11" id="KW-1003">Cell membrane</keyword>
<proteinExistence type="inferred from homology"/>
<dbReference type="Pfam" id="PF02628">
    <property type="entry name" value="COX15-CtaA"/>
    <property type="match status" value="1"/>
</dbReference>
<feature type="transmembrane region" description="Helical" evidence="11">
    <location>
        <begin position="215"/>
        <end position="233"/>
    </location>
</feature>
<comment type="pathway">
    <text evidence="11">Porphyrin-containing compound metabolism; heme A biosynthesis; heme A from heme O: step 1/1.</text>
</comment>
<dbReference type="EMBL" id="QOCW01000005">
    <property type="protein sequence ID" value="RBW70250.1"/>
    <property type="molecule type" value="Genomic_DNA"/>
</dbReference>
<feature type="transmembrane region" description="Helical" evidence="11">
    <location>
        <begin position="7"/>
        <end position="29"/>
    </location>
</feature>
<evidence type="ECO:0000256" key="6">
    <source>
        <dbReference type="ARBA" id="ARBA00023002"/>
    </source>
</evidence>
<comment type="caution">
    <text evidence="12">The sequence shown here is derived from an EMBL/GenBank/DDBJ whole genome shotgun (WGS) entry which is preliminary data.</text>
</comment>
<dbReference type="GO" id="GO:0120547">
    <property type="term" value="F:heme A synthase activity"/>
    <property type="evidence" value="ECO:0007669"/>
    <property type="project" value="UniProtKB-EC"/>
</dbReference>
<feature type="binding site" description="axial binding residue" evidence="11">
    <location>
        <position position="278"/>
    </location>
    <ligand>
        <name>heme</name>
        <dbReference type="ChEBI" id="CHEBI:30413"/>
    </ligand>
    <ligandPart>
        <name>Fe</name>
        <dbReference type="ChEBI" id="CHEBI:18248"/>
    </ligandPart>
</feature>
<protein>
    <recommendedName>
        <fullName evidence="11">Heme A synthase</fullName>
        <shortName evidence="11">HAS</shortName>
        <ecNumber evidence="11">1.17.99.9</ecNumber>
    </recommendedName>
    <alternativeName>
        <fullName evidence="11">Cytochrome aa3-controlling protein</fullName>
    </alternativeName>
</protein>
<keyword evidence="7 11" id="KW-0408">Iron</keyword>
<evidence type="ECO:0000256" key="8">
    <source>
        <dbReference type="ARBA" id="ARBA00023133"/>
    </source>
</evidence>
<dbReference type="InterPro" id="IPR050450">
    <property type="entry name" value="COX15/CtaA_HemeA_synthase"/>
</dbReference>
<evidence type="ECO:0000313" key="12">
    <source>
        <dbReference type="EMBL" id="RBW70250.1"/>
    </source>
</evidence>
<dbReference type="InterPro" id="IPR003780">
    <property type="entry name" value="COX15/CtaA_fam"/>
</dbReference>
<keyword evidence="3 11" id="KW-0812">Transmembrane</keyword>
<comment type="subunit">
    <text evidence="11">Interacts with CtaB.</text>
</comment>